<dbReference type="Pfam" id="PF11848">
    <property type="entry name" value="DUF3368"/>
    <property type="match status" value="1"/>
</dbReference>
<evidence type="ECO:0000313" key="1">
    <source>
        <dbReference type="EMBL" id="HFC91696.1"/>
    </source>
</evidence>
<comment type="caution">
    <text evidence="1">The sequence shown here is derived from an EMBL/GenBank/DDBJ whole genome shotgun (WGS) entry which is preliminary data.</text>
</comment>
<accession>A0A7V2SYB2</accession>
<dbReference type="EMBL" id="DRMS01000109">
    <property type="protein sequence ID" value="HFC91696.1"/>
    <property type="molecule type" value="Genomic_DNA"/>
</dbReference>
<dbReference type="PANTHER" id="PTHR39550">
    <property type="entry name" value="SLL0658 PROTEIN"/>
    <property type="match status" value="1"/>
</dbReference>
<gene>
    <name evidence="1" type="ORF">ENJ51_02665</name>
</gene>
<dbReference type="PANTHER" id="PTHR39550:SF1">
    <property type="entry name" value="SLL0658 PROTEIN"/>
    <property type="match status" value="1"/>
</dbReference>
<dbReference type="Proteomes" id="UP000885750">
    <property type="component" value="Unassembled WGS sequence"/>
</dbReference>
<dbReference type="AlphaFoldDB" id="A0A7V2SYB2"/>
<proteinExistence type="predicted"/>
<sequence>MSIIIADASPLIALATIGRLRLLQNLYQNVVIPRAVEKELKIDSHMRGAEELKQAIEEGWLKVSKHTFESASFFQLLHILDRGETEAIFLTELIEKTQPYQFLLIDERKGRKIAKKRGIKIAGSGAVLLAAKKKGFITSVKNELESMTTKGYRLSKALKQRLLELSGE</sequence>
<organism evidence="1">
    <name type="scientific">Leucothrix mucor</name>
    <dbReference type="NCBI Taxonomy" id="45248"/>
    <lineage>
        <taxon>Bacteria</taxon>
        <taxon>Pseudomonadati</taxon>
        <taxon>Pseudomonadota</taxon>
        <taxon>Gammaproteobacteria</taxon>
        <taxon>Thiotrichales</taxon>
        <taxon>Thiotrichaceae</taxon>
        <taxon>Leucothrix</taxon>
    </lineage>
</organism>
<name>A0A7V2SYB2_LEUMU</name>
<dbReference type="InterPro" id="IPR021799">
    <property type="entry name" value="PIN-like_prokaryotic"/>
</dbReference>
<reference evidence="1" key="1">
    <citation type="journal article" date="2020" name="mSystems">
        <title>Genome- and Community-Level Interaction Insights into Carbon Utilization and Element Cycling Functions of Hydrothermarchaeota in Hydrothermal Sediment.</title>
        <authorList>
            <person name="Zhou Z."/>
            <person name="Liu Y."/>
            <person name="Xu W."/>
            <person name="Pan J."/>
            <person name="Luo Z.H."/>
            <person name="Li M."/>
        </authorList>
    </citation>
    <scope>NUCLEOTIDE SEQUENCE [LARGE SCALE GENOMIC DNA]</scope>
    <source>
        <strain evidence="1">HyVt-493</strain>
    </source>
</reference>
<protein>
    <submittedName>
        <fullName evidence="1">DUF3368 domain-containing protein</fullName>
    </submittedName>
</protein>